<evidence type="ECO:0000256" key="10">
    <source>
        <dbReference type="RuleBase" id="RU004481"/>
    </source>
</evidence>
<dbReference type="InterPro" id="IPR016484">
    <property type="entry name" value="GTPase_Der"/>
</dbReference>
<dbReference type="CDD" id="cd01895">
    <property type="entry name" value="EngA2"/>
    <property type="match status" value="1"/>
</dbReference>
<dbReference type="InterPro" id="IPR006073">
    <property type="entry name" value="GTP-bd"/>
</dbReference>
<dbReference type="CDD" id="cd01894">
    <property type="entry name" value="EngA1"/>
    <property type="match status" value="1"/>
</dbReference>
<dbReference type="PIRSF" id="PIRSF006485">
    <property type="entry name" value="GTP-binding_EngA"/>
    <property type="match status" value="1"/>
</dbReference>
<evidence type="ECO:0000256" key="5">
    <source>
        <dbReference type="ARBA" id="ARBA00022741"/>
    </source>
</evidence>
<dbReference type="GO" id="GO:0005525">
    <property type="term" value="F:GTP binding"/>
    <property type="evidence" value="ECO:0007669"/>
    <property type="project" value="UniProtKB-UniRule"/>
</dbReference>
<dbReference type="Gene3D" id="3.30.300.20">
    <property type="match status" value="1"/>
</dbReference>
<evidence type="ECO:0000256" key="2">
    <source>
        <dbReference type="ARBA" id="ARBA00020953"/>
    </source>
</evidence>
<evidence type="ECO:0000256" key="4">
    <source>
        <dbReference type="ARBA" id="ARBA00022737"/>
    </source>
</evidence>
<feature type="binding site" evidence="8">
    <location>
        <begin position="130"/>
        <end position="133"/>
    </location>
    <ligand>
        <name>GTP</name>
        <dbReference type="ChEBI" id="CHEBI:37565"/>
        <label>1</label>
    </ligand>
</feature>
<feature type="binding site" evidence="8">
    <location>
        <begin position="19"/>
        <end position="26"/>
    </location>
    <ligand>
        <name>GTP</name>
        <dbReference type="ChEBI" id="CHEBI:37565"/>
        <label>1</label>
    </ligand>
</feature>
<evidence type="ECO:0000313" key="12">
    <source>
        <dbReference type="EMBL" id="PIZ94467.1"/>
    </source>
</evidence>
<evidence type="ECO:0000256" key="8">
    <source>
        <dbReference type="HAMAP-Rule" id="MF_00195"/>
    </source>
</evidence>
<name>A0A2M7V716_9BACT</name>
<comment type="subunit">
    <text evidence="8">Associates with the 50S ribosomal subunit.</text>
</comment>
<comment type="similarity">
    <text evidence="1 8 9 10">Belongs to the TRAFAC class TrmE-Era-EngA-EngB-Septin-like GTPase superfamily. EngA (Der) GTPase family.</text>
</comment>
<dbReference type="PROSITE" id="PS51712">
    <property type="entry name" value="G_ENGA"/>
    <property type="match status" value="2"/>
</dbReference>
<proteinExistence type="inferred from homology"/>
<dbReference type="AlphaFoldDB" id="A0A2M7V716"/>
<dbReference type="HAMAP" id="MF_00195">
    <property type="entry name" value="GTPase_Der"/>
    <property type="match status" value="1"/>
</dbReference>
<evidence type="ECO:0000259" key="11">
    <source>
        <dbReference type="PROSITE" id="PS51712"/>
    </source>
</evidence>
<keyword evidence="4 10" id="KW-0677">Repeat</keyword>
<accession>A0A2M7V716</accession>
<sequence>MTKKTEMSKDNLPVIALVGRVNVGKSTLFNRLIEDQKALVSDIAGTTRTNNEGLVIWRGKYIRLVDTGGLSFENGVALEEDIIRQSEMAMKEADIVLFVTDAQTGVLPQEKELAKRLRRIATKPVILIANKVDNKKYLKNLYEKEWFSLGLGEPFAISGASGSNTGDLLDLVYTLLNKSKRRPKKNHKIDNTVINVSLIGKPNVGKSSLFNKIIGQEKVIVSDMAHTTREPHDTMVIYDHKVGTKNIKQKINFVDTAGIRRKAKVTGKLEREGIFKSIDSATKSEIILFVVDGTNPISSQDMQLGGLLQKHGKSVLILVNKWDLIKDNSEQNQRQVKKMVYSYFPHLNFAPMILASGKTGLHVHDIFPEIMHVWNSRQTKIPVKLLEHFLEQATREHRPSRGKGTRHPKLMGIRQVGTAPPVFEIFVKYRTSVHRSYVNYLENKLREKFDFHGTPIIIKLTKMKK</sequence>
<feature type="binding site" evidence="8">
    <location>
        <begin position="320"/>
        <end position="323"/>
    </location>
    <ligand>
        <name>GTP</name>
        <dbReference type="ChEBI" id="CHEBI:37565"/>
        <label>2</label>
    </ligand>
</feature>
<keyword evidence="6 8" id="KW-0342">GTP-binding</keyword>
<dbReference type="EMBL" id="PFPK01000042">
    <property type="protein sequence ID" value="PIZ94467.1"/>
    <property type="molecule type" value="Genomic_DNA"/>
</dbReference>
<dbReference type="InterPro" id="IPR005225">
    <property type="entry name" value="Small_GTP-bd"/>
</dbReference>
<dbReference type="PANTHER" id="PTHR43834:SF6">
    <property type="entry name" value="GTPASE DER"/>
    <property type="match status" value="1"/>
</dbReference>
<feature type="binding site" evidence="8">
    <location>
        <begin position="66"/>
        <end position="70"/>
    </location>
    <ligand>
        <name>GTP</name>
        <dbReference type="ChEBI" id="CHEBI:37565"/>
        <label>1</label>
    </ligand>
</feature>
<dbReference type="InterPro" id="IPR027417">
    <property type="entry name" value="P-loop_NTPase"/>
</dbReference>
<comment type="caution">
    <text evidence="12">The sequence shown here is derived from an EMBL/GenBank/DDBJ whole genome shotgun (WGS) entry which is preliminary data.</text>
</comment>
<dbReference type="Gene3D" id="3.40.50.300">
    <property type="entry name" value="P-loop containing nucleotide triphosphate hydrolases"/>
    <property type="match status" value="2"/>
</dbReference>
<keyword evidence="3 8" id="KW-0690">Ribosome biogenesis</keyword>
<reference evidence="13" key="1">
    <citation type="submission" date="2017-09" db="EMBL/GenBank/DDBJ databases">
        <title>Depth-based differentiation of microbial function through sediment-hosted aquifers and enrichment of novel symbionts in the deep terrestrial subsurface.</title>
        <authorList>
            <person name="Probst A.J."/>
            <person name="Ladd B."/>
            <person name="Jarett J.K."/>
            <person name="Geller-Mcgrath D.E."/>
            <person name="Sieber C.M.K."/>
            <person name="Emerson J.B."/>
            <person name="Anantharaman K."/>
            <person name="Thomas B.C."/>
            <person name="Malmstrom R."/>
            <person name="Stieglmeier M."/>
            <person name="Klingl A."/>
            <person name="Woyke T."/>
            <person name="Ryan C.M."/>
            <person name="Banfield J.F."/>
        </authorList>
    </citation>
    <scope>NUCLEOTIDE SEQUENCE [LARGE SCALE GENOMIC DNA]</scope>
</reference>
<dbReference type="SUPFAM" id="SSF82653">
    <property type="entry name" value="Probable GTPase Der, C-terminal domain"/>
    <property type="match status" value="1"/>
</dbReference>
<dbReference type="Pfam" id="PF14714">
    <property type="entry name" value="KH_dom-like"/>
    <property type="match status" value="1"/>
</dbReference>
<comment type="function">
    <text evidence="8 10">GTPase that plays an essential role in the late steps of ribosome biogenesis.</text>
</comment>
<organism evidence="12 13">
    <name type="scientific">Candidatus Magasanikbacteria bacterium CG_4_10_14_0_2_um_filter_37_12</name>
    <dbReference type="NCBI Taxonomy" id="1974637"/>
    <lineage>
        <taxon>Bacteria</taxon>
        <taxon>Candidatus Magasanikiibacteriota</taxon>
    </lineage>
</organism>
<protein>
    <recommendedName>
        <fullName evidence="2 8">GTPase Der</fullName>
    </recommendedName>
    <alternativeName>
        <fullName evidence="7 8">GTP-binding protein EngA</fullName>
    </alternativeName>
</protein>
<evidence type="ECO:0000313" key="13">
    <source>
        <dbReference type="Proteomes" id="UP000228568"/>
    </source>
</evidence>
<evidence type="ECO:0000256" key="9">
    <source>
        <dbReference type="PROSITE-ProRule" id="PRU01049"/>
    </source>
</evidence>
<gene>
    <name evidence="8 12" type="primary">der</name>
    <name evidence="12" type="ORF">COX81_03525</name>
</gene>
<dbReference type="Proteomes" id="UP000228568">
    <property type="component" value="Unassembled WGS sequence"/>
</dbReference>
<evidence type="ECO:0000256" key="3">
    <source>
        <dbReference type="ARBA" id="ARBA00022517"/>
    </source>
</evidence>
<dbReference type="NCBIfam" id="TIGR00231">
    <property type="entry name" value="small_GTP"/>
    <property type="match status" value="2"/>
</dbReference>
<dbReference type="NCBIfam" id="TIGR03594">
    <property type="entry name" value="GTPase_EngA"/>
    <property type="match status" value="1"/>
</dbReference>
<dbReference type="SUPFAM" id="SSF52540">
    <property type="entry name" value="P-loop containing nucleoside triphosphate hydrolases"/>
    <property type="match status" value="1"/>
</dbReference>
<evidence type="ECO:0000256" key="7">
    <source>
        <dbReference type="ARBA" id="ARBA00032345"/>
    </source>
</evidence>
<keyword evidence="5 8" id="KW-0547">Nucleotide-binding</keyword>
<evidence type="ECO:0000256" key="1">
    <source>
        <dbReference type="ARBA" id="ARBA00008279"/>
    </source>
</evidence>
<dbReference type="GO" id="GO:0042254">
    <property type="term" value="P:ribosome biogenesis"/>
    <property type="evidence" value="ECO:0007669"/>
    <property type="project" value="UniProtKB-KW"/>
</dbReference>
<feature type="binding site" evidence="8">
    <location>
        <begin position="255"/>
        <end position="259"/>
    </location>
    <ligand>
        <name>GTP</name>
        <dbReference type="ChEBI" id="CHEBI:37565"/>
        <label>2</label>
    </ligand>
</feature>
<dbReference type="PANTHER" id="PTHR43834">
    <property type="entry name" value="GTPASE DER"/>
    <property type="match status" value="1"/>
</dbReference>
<feature type="binding site" evidence="8">
    <location>
        <begin position="200"/>
        <end position="207"/>
    </location>
    <ligand>
        <name>GTP</name>
        <dbReference type="ChEBI" id="CHEBI:37565"/>
        <label>2</label>
    </ligand>
</feature>
<dbReference type="Pfam" id="PF01926">
    <property type="entry name" value="MMR_HSR1"/>
    <property type="match status" value="2"/>
</dbReference>
<dbReference type="GO" id="GO:0043022">
    <property type="term" value="F:ribosome binding"/>
    <property type="evidence" value="ECO:0007669"/>
    <property type="project" value="TreeGrafter"/>
</dbReference>
<dbReference type="InterPro" id="IPR031166">
    <property type="entry name" value="G_ENGA"/>
</dbReference>
<evidence type="ECO:0000256" key="6">
    <source>
        <dbReference type="ARBA" id="ARBA00023134"/>
    </source>
</evidence>
<dbReference type="InterPro" id="IPR015946">
    <property type="entry name" value="KH_dom-like_a/b"/>
</dbReference>
<dbReference type="InterPro" id="IPR032859">
    <property type="entry name" value="KH_dom-like"/>
</dbReference>
<feature type="domain" description="EngA-type G" evidence="11">
    <location>
        <begin position="194"/>
        <end position="378"/>
    </location>
</feature>
<feature type="domain" description="EngA-type G" evidence="11">
    <location>
        <begin position="13"/>
        <end position="180"/>
    </location>
</feature>